<keyword evidence="4 7" id="KW-0812">Transmembrane</keyword>
<dbReference type="AlphaFoldDB" id="A0A2A7BI83"/>
<evidence type="ECO:0000313" key="9">
    <source>
        <dbReference type="EMBL" id="PDY32196.1"/>
    </source>
</evidence>
<evidence type="ECO:0000313" key="10">
    <source>
        <dbReference type="Proteomes" id="UP000220111"/>
    </source>
</evidence>
<evidence type="ECO:0000256" key="5">
    <source>
        <dbReference type="ARBA" id="ARBA00022989"/>
    </source>
</evidence>
<evidence type="ECO:0000256" key="6">
    <source>
        <dbReference type="ARBA" id="ARBA00023136"/>
    </source>
</evidence>
<evidence type="ECO:0000256" key="7">
    <source>
        <dbReference type="SAM" id="Phobius"/>
    </source>
</evidence>
<dbReference type="SUPFAM" id="SSF103481">
    <property type="entry name" value="Multidrug resistance efflux transporter EmrE"/>
    <property type="match status" value="2"/>
</dbReference>
<feature type="transmembrane region" description="Helical" evidence="7">
    <location>
        <begin position="217"/>
        <end position="238"/>
    </location>
</feature>
<sequence length="313" mass="35062">MWEIMKEICMLLVAVILWGTAIAPTKWALESIQPFTLLFIRLFLAGGICLLFSFKQLKRSVVHKQVPWKRMSLLSFTGVAGYFMFTSYGISLTSGLHVSIIDAALPLVTILFSAFFLKEKIQLNYWIGIVLGAIGVLLITIPSSNVDQEVSLIGDILILLSTFLFAFYTVLLKRPKQEQYLSNKVFTTLTLIIGAVILLPFAMAETFYYGLPKIETWKAGLSVIYLVIGATILAYWFWNRALETVSASVSGLYLNALPLISIVASIVLLNESLTWRIVIGGSLVLFGVIWADKRKLIDLFISDDRNVKENEEC</sequence>
<keyword evidence="5 7" id="KW-1133">Transmembrane helix</keyword>
<feature type="domain" description="EamA" evidence="8">
    <location>
        <begin position="153"/>
        <end position="290"/>
    </location>
</feature>
<dbReference type="PANTHER" id="PTHR32322:SF18">
    <property type="entry name" value="S-ADENOSYLMETHIONINE_S-ADENOSYLHOMOCYSTEINE TRANSPORTER"/>
    <property type="match status" value="1"/>
</dbReference>
<feature type="transmembrane region" description="Helical" evidence="7">
    <location>
        <begin position="73"/>
        <end position="90"/>
    </location>
</feature>
<evidence type="ECO:0000256" key="2">
    <source>
        <dbReference type="ARBA" id="ARBA00007362"/>
    </source>
</evidence>
<dbReference type="InterPro" id="IPR037185">
    <property type="entry name" value="EmrE-like"/>
</dbReference>
<feature type="transmembrane region" description="Helical" evidence="7">
    <location>
        <begin position="96"/>
        <end position="116"/>
    </location>
</feature>
<dbReference type="InterPro" id="IPR050638">
    <property type="entry name" value="AA-Vitamin_Transporters"/>
</dbReference>
<reference evidence="9 10" key="1">
    <citation type="submission" date="2017-09" db="EMBL/GenBank/DDBJ databases">
        <title>Large-scale bioinformatics analysis of Bacillus genomes uncovers conserved roles of natural products in bacterial physiology.</title>
        <authorList>
            <consortium name="Agbiome Team Llc"/>
            <person name="Bleich R.M."/>
            <person name="Grubbs K.J."/>
            <person name="Santa Maria K.C."/>
            <person name="Allen S.E."/>
            <person name="Farag S."/>
            <person name="Shank E.A."/>
            <person name="Bowers A."/>
        </authorList>
    </citation>
    <scope>NUCLEOTIDE SEQUENCE [LARGE SCALE GENOMIC DNA]</scope>
    <source>
        <strain evidence="9 10">AFS098222</strain>
    </source>
</reference>
<comment type="subcellular location">
    <subcellularLocation>
        <location evidence="1">Cell membrane</location>
        <topology evidence="1">Multi-pass membrane protein</topology>
    </subcellularLocation>
</comment>
<feature type="domain" description="EamA" evidence="8">
    <location>
        <begin position="6"/>
        <end position="140"/>
    </location>
</feature>
<comment type="caution">
    <text evidence="9">The sequence shown here is derived from an EMBL/GenBank/DDBJ whole genome shotgun (WGS) entry which is preliminary data.</text>
</comment>
<keyword evidence="6 7" id="KW-0472">Membrane</keyword>
<name>A0A2A7BI83_9BACI</name>
<comment type="similarity">
    <text evidence="2">Belongs to the EamA transporter family.</text>
</comment>
<accession>A0A2A7BI83</accession>
<feature type="transmembrane region" description="Helical" evidence="7">
    <location>
        <begin position="123"/>
        <end position="141"/>
    </location>
</feature>
<feature type="transmembrane region" description="Helical" evidence="7">
    <location>
        <begin position="185"/>
        <end position="211"/>
    </location>
</feature>
<protein>
    <recommendedName>
        <fullName evidence="8">EamA domain-containing protein</fullName>
    </recommendedName>
</protein>
<evidence type="ECO:0000259" key="8">
    <source>
        <dbReference type="Pfam" id="PF00892"/>
    </source>
</evidence>
<keyword evidence="3" id="KW-1003">Cell membrane</keyword>
<feature type="transmembrane region" description="Helical" evidence="7">
    <location>
        <begin position="32"/>
        <end position="52"/>
    </location>
</feature>
<feature type="transmembrane region" description="Helical" evidence="7">
    <location>
        <begin position="153"/>
        <end position="173"/>
    </location>
</feature>
<evidence type="ECO:0000256" key="1">
    <source>
        <dbReference type="ARBA" id="ARBA00004651"/>
    </source>
</evidence>
<gene>
    <name evidence="9" type="ORF">COO17_31275</name>
</gene>
<dbReference type="GO" id="GO:0005886">
    <property type="term" value="C:plasma membrane"/>
    <property type="evidence" value="ECO:0007669"/>
    <property type="project" value="UniProtKB-SubCell"/>
</dbReference>
<dbReference type="Pfam" id="PF00892">
    <property type="entry name" value="EamA"/>
    <property type="match status" value="2"/>
</dbReference>
<dbReference type="InterPro" id="IPR000620">
    <property type="entry name" value="EamA_dom"/>
</dbReference>
<dbReference type="Proteomes" id="UP000220111">
    <property type="component" value="Unassembled WGS sequence"/>
</dbReference>
<feature type="transmembrane region" description="Helical" evidence="7">
    <location>
        <begin position="245"/>
        <end position="267"/>
    </location>
</feature>
<evidence type="ECO:0000256" key="3">
    <source>
        <dbReference type="ARBA" id="ARBA00022475"/>
    </source>
</evidence>
<dbReference type="PANTHER" id="PTHR32322">
    <property type="entry name" value="INNER MEMBRANE TRANSPORTER"/>
    <property type="match status" value="1"/>
</dbReference>
<organism evidence="9 10">
    <name type="scientific">Bacillus wiedmannii</name>
    <dbReference type="NCBI Taxonomy" id="1890302"/>
    <lineage>
        <taxon>Bacteria</taxon>
        <taxon>Bacillati</taxon>
        <taxon>Bacillota</taxon>
        <taxon>Bacilli</taxon>
        <taxon>Bacillales</taxon>
        <taxon>Bacillaceae</taxon>
        <taxon>Bacillus</taxon>
        <taxon>Bacillus cereus group</taxon>
    </lineage>
</organism>
<evidence type="ECO:0000256" key="4">
    <source>
        <dbReference type="ARBA" id="ARBA00022692"/>
    </source>
</evidence>
<dbReference type="EMBL" id="NVPQ01000261">
    <property type="protein sequence ID" value="PDY32196.1"/>
    <property type="molecule type" value="Genomic_DNA"/>
</dbReference>
<proteinExistence type="inferred from homology"/>
<feature type="transmembrane region" description="Helical" evidence="7">
    <location>
        <begin position="273"/>
        <end position="291"/>
    </location>
</feature>